<comment type="caution">
    <text evidence="2">The sequence shown here is derived from an EMBL/GenBank/DDBJ whole genome shotgun (WGS) entry which is preliminary data.</text>
</comment>
<dbReference type="GO" id="GO:0010073">
    <property type="term" value="P:meristem maintenance"/>
    <property type="evidence" value="ECO:0007669"/>
    <property type="project" value="InterPro"/>
</dbReference>
<dbReference type="STRING" id="3818.A0A444YCU2"/>
<dbReference type="PANTHER" id="PTHR46033:SF8">
    <property type="entry name" value="PROTEIN MAINTENANCE OF MERISTEMS-LIKE"/>
    <property type="match status" value="1"/>
</dbReference>
<evidence type="ECO:0000313" key="3">
    <source>
        <dbReference type="Proteomes" id="UP000289738"/>
    </source>
</evidence>
<evidence type="ECO:0000259" key="1">
    <source>
        <dbReference type="Pfam" id="PF10536"/>
    </source>
</evidence>
<dbReference type="Proteomes" id="UP000289738">
    <property type="component" value="Chromosome B07"/>
</dbReference>
<dbReference type="InterPro" id="IPR019557">
    <property type="entry name" value="AminoTfrase-like_pln_mobile"/>
</dbReference>
<sequence>MTTLVDRWWPETHTFYLPVGECIITLQDVAHIYDLSTGDRAVRGRTDSSFVHLIDECMTNFGIPPSKNDHIRQIRYAEALGTIESVQHYVRCHIFYLIGTTLFPDKSTSMVNCKYLPLLRNFLEIRSYSWGSTCLTYLYKSLCRALCYDTKEMDGPLVLLHVWTWERMP</sequence>
<name>A0A444YCU2_ARAHY</name>
<gene>
    <name evidence="2" type="ORF">Ahy_B07g087742</name>
</gene>
<proteinExistence type="predicted"/>
<dbReference type="AlphaFoldDB" id="A0A444YCU2"/>
<organism evidence="2 3">
    <name type="scientific">Arachis hypogaea</name>
    <name type="common">Peanut</name>
    <dbReference type="NCBI Taxonomy" id="3818"/>
    <lineage>
        <taxon>Eukaryota</taxon>
        <taxon>Viridiplantae</taxon>
        <taxon>Streptophyta</taxon>
        <taxon>Embryophyta</taxon>
        <taxon>Tracheophyta</taxon>
        <taxon>Spermatophyta</taxon>
        <taxon>Magnoliopsida</taxon>
        <taxon>eudicotyledons</taxon>
        <taxon>Gunneridae</taxon>
        <taxon>Pentapetalae</taxon>
        <taxon>rosids</taxon>
        <taxon>fabids</taxon>
        <taxon>Fabales</taxon>
        <taxon>Fabaceae</taxon>
        <taxon>Papilionoideae</taxon>
        <taxon>50 kb inversion clade</taxon>
        <taxon>dalbergioids sensu lato</taxon>
        <taxon>Dalbergieae</taxon>
        <taxon>Pterocarpus clade</taxon>
        <taxon>Arachis</taxon>
    </lineage>
</organism>
<accession>A0A444YCU2</accession>
<evidence type="ECO:0000313" key="2">
    <source>
        <dbReference type="EMBL" id="RYQ99745.1"/>
    </source>
</evidence>
<feature type="domain" description="Aminotransferase-like plant mobile" evidence="1">
    <location>
        <begin position="1"/>
        <end position="168"/>
    </location>
</feature>
<keyword evidence="3" id="KW-1185">Reference proteome</keyword>
<protein>
    <recommendedName>
        <fullName evidence="1">Aminotransferase-like plant mobile domain-containing protein</fullName>
    </recommendedName>
</protein>
<reference evidence="2 3" key="1">
    <citation type="submission" date="2019-01" db="EMBL/GenBank/DDBJ databases">
        <title>Sequencing of cultivated peanut Arachis hypogaea provides insights into genome evolution and oil improvement.</title>
        <authorList>
            <person name="Chen X."/>
        </authorList>
    </citation>
    <scope>NUCLEOTIDE SEQUENCE [LARGE SCALE GENOMIC DNA]</scope>
    <source>
        <strain evidence="3">cv. Fuhuasheng</strain>
        <tissue evidence="2">Leaves</tissue>
    </source>
</reference>
<dbReference type="InterPro" id="IPR044824">
    <property type="entry name" value="MAIN-like"/>
</dbReference>
<dbReference type="PANTHER" id="PTHR46033">
    <property type="entry name" value="PROTEIN MAIN-LIKE 2"/>
    <property type="match status" value="1"/>
</dbReference>
<dbReference type="Pfam" id="PF10536">
    <property type="entry name" value="PMD"/>
    <property type="match status" value="1"/>
</dbReference>
<dbReference type="EMBL" id="SDMP01000017">
    <property type="protein sequence ID" value="RYQ99745.1"/>
    <property type="molecule type" value="Genomic_DNA"/>
</dbReference>